<dbReference type="Proteomes" id="UP001352263">
    <property type="component" value="Unassembled WGS sequence"/>
</dbReference>
<organism evidence="2 3">
    <name type="scientific">Noviherbaspirillum album</name>
    <dbReference type="NCBI Taxonomy" id="3080276"/>
    <lineage>
        <taxon>Bacteria</taxon>
        <taxon>Pseudomonadati</taxon>
        <taxon>Pseudomonadota</taxon>
        <taxon>Betaproteobacteria</taxon>
        <taxon>Burkholderiales</taxon>
        <taxon>Oxalobacteraceae</taxon>
        <taxon>Noviherbaspirillum</taxon>
    </lineage>
</organism>
<dbReference type="InterPro" id="IPR011051">
    <property type="entry name" value="RmlC_Cupin_sf"/>
</dbReference>
<comment type="caution">
    <text evidence="2">The sequence shown here is derived from an EMBL/GenBank/DDBJ whole genome shotgun (WGS) entry which is preliminary data.</text>
</comment>
<dbReference type="EMBL" id="JAWIIV010000004">
    <property type="protein sequence ID" value="MEC4718919.1"/>
    <property type="molecule type" value="Genomic_DNA"/>
</dbReference>
<keyword evidence="3" id="KW-1185">Reference proteome</keyword>
<accession>A0ABU6J6V7</accession>
<name>A0ABU6J6V7_9BURK</name>
<gene>
    <name evidence="2" type="ORF">RY831_07160</name>
</gene>
<protein>
    <submittedName>
        <fullName evidence="2">Cupin domain-containing protein</fullName>
    </submittedName>
</protein>
<reference evidence="2 3" key="1">
    <citation type="submission" date="2023-10" db="EMBL/GenBank/DDBJ databases">
        <title>Noviherbaspirillum sp. CPCC 100848 genome assembly.</title>
        <authorList>
            <person name="Li X.Y."/>
            <person name="Fang X.M."/>
        </authorList>
    </citation>
    <scope>NUCLEOTIDE SEQUENCE [LARGE SCALE GENOMIC DNA]</scope>
    <source>
        <strain evidence="2 3">CPCC 100848</strain>
    </source>
</reference>
<evidence type="ECO:0000313" key="3">
    <source>
        <dbReference type="Proteomes" id="UP001352263"/>
    </source>
</evidence>
<evidence type="ECO:0000259" key="1">
    <source>
        <dbReference type="Pfam" id="PF07883"/>
    </source>
</evidence>
<dbReference type="SUPFAM" id="SSF51182">
    <property type="entry name" value="RmlC-like cupins"/>
    <property type="match status" value="1"/>
</dbReference>
<dbReference type="InterPro" id="IPR014710">
    <property type="entry name" value="RmlC-like_jellyroll"/>
</dbReference>
<dbReference type="InterPro" id="IPR013096">
    <property type="entry name" value="Cupin_2"/>
</dbReference>
<proteinExistence type="predicted"/>
<evidence type="ECO:0000313" key="2">
    <source>
        <dbReference type="EMBL" id="MEC4718919.1"/>
    </source>
</evidence>
<sequence>MEASNLFTGIPADLPQELMQTLAGTGNTPGRVRIERIVSRGHASPPGFWYDQAEHEWVLLLKGRAALRFESGDRLLEMGEGDYVNIPAHERHRVEWTAADTETVWLAVFY</sequence>
<dbReference type="Gene3D" id="2.60.120.10">
    <property type="entry name" value="Jelly Rolls"/>
    <property type="match status" value="1"/>
</dbReference>
<dbReference type="Pfam" id="PF07883">
    <property type="entry name" value="Cupin_2"/>
    <property type="match status" value="1"/>
</dbReference>
<dbReference type="RefSeq" id="WP_326505636.1">
    <property type="nucleotide sequence ID" value="NZ_JAWIIV010000004.1"/>
</dbReference>
<feature type="domain" description="Cupin type-2" evidence="1">
    <location>
        <begin position="51"/>
        <end position="109"/>
    </location>
</feature>
<dbReference type="CDD" id="cd06981">
    <property type="entry name" value="cupin_reut_a1446"/>
    <property type="match status" value="1"/>
</dbReference>